<name>A0AAV9A1S7_ACOGR</name>
<evidence type="ECO:0000313" key="2">
    <source>
        <dbReference type="Proteomes" id="UP001179952"/>
    </source>
</evidence>
<accession>A0AAV9A1S7</accession>
<evidence type="ECO:0000313" key="1">
    <source>
        <dbReference type="EMBL" id="KAK1257550.1"/>
    </source>
</evidence>
<protein>
    <submittedName>
        <fullName evidence="1">Uncharacterized protein</fullName>
    </submittedName>
</protein>
<comment type="caution">
    <text evidence="1">The sequence shown here is derived from an EMBL/GenBank/DDBJ whole genome shotgun (WGS) entry which is preliminary data.</text>
</comment>
<proteinExistence type="predicted"/>
<keyword evidence="2" id="KW-1185">Reference proteome</keyword>
<reference evidence="1" key="1">
    <citation type="journal article" date="2023" name="Nat. Commun.">
        <title>Diploid and tetraploid genomes of Acorus and the evolution of monocots.</title>
        <authorList>
            <person name="Ma L."/>
            <person name="Liu K.W."/>
            <person name="Li Z."/>
            <person name="Hsiao Y.Y."/>
            <person name="Qi Y."/>
            <person name="Fu T."/>
            <person name="Tang G.D."/>
            <person name="Zhang D."/>
            <person name="Sun W.H."/>
            <person name="Liu D.K."/>
            <person name="Li Y."/>
            <person name="Chen G.Z."/>
            <person name="Liu X.D."/>
            <person name="Liao X.Y."/>
            <person name="Jiang Y.T."/>
            <person name="Yu X."/>
            <person name="Hao Y."/>
            <person name="Huang J."/>
            <person name="Zhao X.W."/>
            <person name="Ke S."/>
            <person name="Chen Y.Y."/>
            <person name="Wu W.L."/>
            <person name="Hsu J.L."/>
            <person name="Lin Y.F."/>
            <person name="Huang M.D."/>
            <person name="Li C.Y."/>
            <person name="Huang L."/>
            <person name="Wang Z.W."/>
            <person name="Zhao X."/>
            <person name="Zhong W.Y."/>
            <person name="Peng D.H."/>
            <person name="Ahmad S."/>
            <person name="Lan S."/>
            <person name="Zhang J.S."/>
            <person name="Tsai W.C."/>
            <person name="Van de Peer Y."/>
            <person name="Liu Z.J."/>
        </authorList>
    </citation>
    <scope>NUCLEOTIDE SEQUENCE</scope>
    <source>
        <strain evidence="1">SCP</strain>
    </source>
</reference>
<gene>
    <name evidence="1" type="ORF">QJS04_geneDACA019788</name>
</gene>
<organism evidence="1 2">
    <name type="scientific">Acorus gramineus</name>
    <name type="common">Dwarf sweet flag</name>
    <dbReference type="NCBI Taxonomy" id="55184"/>
    <lineage>
        <taxon>Eukaryota</taxon>
        <taxon>Viridiplantae</taxon>
        <taxon>Streptophyta</taxon>
        <taxon>Embryophyta</taxon>
        <taxon>Tracheophyta</taxon>
        <taxon>Spermatophyta</taxon>
        <taxon>Magnoliopsida</taxon>
        <taxon>Liliopsida</taxon>
        <taxon>Acoraceae</taxon>
        <taxon>Acorus</taxon>
    </lineage>
</organism>
<dbReference type="AlphaFoldDB" id="A0AAV9A1S7"/>
<dbReference type="Proteomes" id="UP001179952">
    <property type="component" value="Unassembled WGS sequence"/>
</dbReference>
<reference evidence="1" key="2">
    <citation type="submission" date="2023-06" db="EMBL/GenBank/DDBJ databases">
        <authorList>
            <person name="Ma L."/>
            <person name="Liu K.-W."/>
            <person name="Li Z."/>
            <person name="Hsiao Y.-Y."/>
            <person name="Qi Y."/>
            <person name="Fu T."/>
            <person name="Tang G."/>
            <person name="Zhang D."/>
            <person name="Sun W.-H."/>
            <person name="Liu D.-K."/>
            <person name="Li Y."/>
            <person name="Chen G.-Z."/>
            <person name="Liu X.-D."/>
            <person name="Liao X.-Y."/>
            <person name="Jiang Y.-T."/>
            <person name="Yu X."/>
            <person name="Hao Y."/>
            <person name="Huang J."/>
            <person name="Zhao X.-W."/>
            <person name="Ke S."/>
            <person name="Chen Y.-Y."/>
            <person name="Wu W.-L."/>
            <person name="Hsu J.-L."/>
            <person name="Lin Y.-F."/>
            <person name="Huang M.-D."/>
            <person name="Li C.-Y."/>
            <person name="Huang L."/>
            <person name="Wang Z.-W."/>
            <person name="Zhao X."/>
            <person name="Zhong W.-Y."/>
            <person name="Peng D.-H."/>
            <person name="Ahmad S."/>
            <person name="Lan S."/>
            <person name="Zhang J.-S."/>
            <person name="Tsai W.-C."/>
            <person name="Van De Peer Y."/>
            <person name="Liu Z.-J."/>
        </authorList>
    </citation>
    <scope>NUCLEOTIDE SEQUENCE</scope>
    <source>
        <strain evidence="1">SCP</strain>
        <tissue evidence="1">Leaves</tissue>
    </source>
</reference>
<dbReference type="EMBL" id="JAUJYN010000040">
    <property type="protein sequence ID" value="KAK1257550.1"/>
    <property type="molecule type" value="Genomic_DNA"/>
</dbReference>
<sequence>MDPLNSSLISSEAQAKLVFLDLLHVKESFLRQKAYQLWLLDGDRNSHFLHSMVKSLIAWNSIHTVKLQDGSFSSDPLTVRTHAADFFKALLNT</sequence>